<evidence type="ECO:0000256" key="1">
    <source>
        <dbReference type="SAM" id="Phobius"/>
    </source>
</evidence>
<keyword evidence="1" id="KW-0812">Transmembrane</keyword>
<dbReference type="EMBL" id="CACVAQ010000053">
    <property type="protein sequence ID" value="CAA6800443.1"/>
    <property type="molecule type" value="Genomic_DNA"/>
</dbReference>
<organism evidence="2">
    <name type="scientific">uncultured Aureispira sp</name>
    <dbReference type="NCBI Taxonomy" id="1331704"/>
    <lineage>
        <taxon>Bacteria</taxon>
        <taxon>Pseudomonadati</taxon>
        <taxon>Bacteroidota</taxon>
        <taxon>Saprospiria</taxon>
        <taxon>Saprospirales</taxon>
        <taxon>Saprospiraceae</taxon>
        <taxon>Aureispira</taxon>
        <taxon>environmental samples</taxon>
    </lineage>
</organism>
<sequence>MNMKNHYKEKFLAYDNDQLKDLIAGRFRIPTDDEVAAAIELIKERYNKNIELDSKLSLGEIPSASTPVLLEIAKNPMTWGKDAVEIAEAEILRREHLPIEDTLEKNEGKTALQIILGVLGFVISVFLIKFIAIILIISFFFYVFISYLLS</sequence>
<protein>
    <submittedName>
        <fullName evidence="2">Uncharacterized protein</fullName>
    </submittedName>
</protein>
<keyword evidence="1" id="KW-0472">Membrane</keyword>
<dbReference type="AlphaFoldDB" id="A0A6S6RUP7"/>
<evidence type="ECO:0000313" key="2">
    <source>
        <dbReference type="EMBL" id="CAA6800443.1"/>
    </source>
</evidence>
<reference evidence="2" key="1">
    <citation type="submission" date="2020-01" db="EMBL/GenBank/DDBJ databases">
        <authorList>
            <person name="Meier V. D."/>
            <person name="Meier V D."/>
        </authorList>
    </citation>
    <scope>NUCLEOTIDE SEQUENCE</scope>
    <source>
        <strain evidence="2">HLG_WM_MAG_10</strain>
    </source>
</reference>
<gene>
    <name evidence="2" type="ORF">HELGO_WM30304</name>
</gene>
<name>A0A6S6RUP7_9BACT</name>
<feature type="transmembrane region" description="Helical" evidence="1">
    <location>
        <begin position="114"/>
        <end position="145"/>
    </location>
</feature>
<accession>A0A6S6RUP7</accession>
<proteinExistence type="predicted"/>
<keyword evidence="1" id="KW-1133">Transmembrane helix</keyword>